<proteinExistence type="predicted"/>
<accession>A0A1R1XUW3</accession>
<keyword evidence="3" id="KW-1185">Reference proteome</keyword>
<name>A0A1R1XUW3_9FUNG</name>
<organism evidence="2 3">
    <name type="scientific">Smittium culicis</name>
    <dbReference type="NCBI Taxonomy" id="133412"/>
    <lineage>
        <taxon>Eukaryota</taxon>
        <taxon>Fungi</taxon>
        <taxon>Fungi incertae sedis</taxon>
        <taxon>Zoopagomycota</taxon>
        <taxon>Kickxellomycotina</taxon>
        <taxon>Harpellomycetes</taxon>
        <taxon>Harpellales</taxon>
        <taxon>Legeriomycetaceae</taxon>
        <taxon>Smittium</taxon>
    </lineage>
</organism>
<reference evidence="2 3" key="1">
    <citation type="submission" date="2017-01" db="EMBL/GenBank/DDBJ databases">
        <authorList>
            <person name="Mah S.A."/>
            <person name="Swanson W.J."/>
            <person name="Moy G.W."/>
            <person name="Vacquier V.D."/>
        </authorList>
    </citation>
    <scope>NUCLEOTIDE SEQUENCE [LARGE SCALE GENOMIC DNA]</scope>
    <source>
        <strain evidence="2 3">GSMNP</strain>
    </source>
</reference>
<protein>
    <submittedName>
        <fullName evidence="2">Uncharacterized protein</fullName>
    </submittedName>
</protein>
<keyword evidence="1" id="KW-0812">Transmembrane</keyword>
<sequence>MSETMSYAPFVENDKLIRIITDILRLEESKLIPETIKLQSMIFKNRKFTLFMSVILVDAYRNSRLNTKRNIKSGKNAVYFHIGIDILILTLILNELCSLFAIKFNFRNVKVFKIHPHLNNRHIFKSDMISINQYNRFHTFLF</sequence>
<comment type="caution">
    <text evidence="2">The sequence shown here is derived from an EMBL/GenBank/DDBJ whole genome shotgun (WGS) entry which is preliminary data.</text>
</comment>
<keyword evidence="1" id="KW-1133">Transmembrane helix</keyword>
<dbReference type="Proteomes" id="UP000187283">
    <property type="component" value="Unassembled WGS sequence"/>
</dbReference>
<dbReference type="AlphaFoldDB" id="A0A1R1XUW3"/>
<gene>
    <name evidence="2" type="ORF">AYI70_g5356</name>
</gene>
<feature type="transmembrane region" description="Helical" evidence="1">
    <location>
        <begin position="78"/>
        <end position="102"/>
    </location>
</feature>
<dbReference type="EMBL" id="LSSN01001749">
    <property type="protein sequence ID" value="OMJ18432.1"/>
    <property type="molecule type" value="Genomic_DNA"/>
</dbReference>
<keyword evidence="1" id="KW-0472">Membrane</keyword>
<evidence type="ECO:0000313" key="3">
    <source>
        <dbReference type="Proteomes" id="UP000187283"/>
    </source>
</evidence>
<evidence type="ECO:0000313" key="2">
    <source>
        <dbReference type="EMBL" id="OMJ18432.1"/>
    </source>
</evidence>
<evidence type="ECO:0000256" key="1">
    <source>
        <dbReference type="SAM" id="Phobius"/>
    </source>
</evidence>